<sequence length="328" mass="35818">MALHVTLLLHLVSAIVLRYNLGRSRGVLRMQFRALLVLNVLQLAFNPVVLSYAGGSEASWTLFVGYPVLALVLGIAALVRKGRAYHFITLLLPLKQRLSNTITNILGISRLDRPRRTSSLRTLNSTPSIGTFSPFGQRPVHKTSNPKSTARAILLSLSGYARRLAIGTFHRTVTSARTTVMLLASLASGLVTKLVMVLANSYVTIKTTVASKTFAVGPLGAVSTLELLPFDGENRSTPVPWISEVPVSQSPDTMVARPQFLDKWLLQSMSCSLQFGCWVAVERVSYRLFAGAMTEIWLISVHFMGFECDMNGVSPFGAATPTFPTHIS</sequence>
<feature type="transmembrane region" description="Helical" evidence="1">
    <location>
        <begin position="6"/>
        <end position="22"/>
    </location>
</feature>
<gene>
    <name evidence="2" type="ORF">FOMPIDRAFT_88636</name>
</gene>
<dbReference type="EMBL" id="KE504155">
    <property type="protein sequence ID" value="EPS99641.1"/>
    <property type="molecule type" value="Genomic_DNA"/>
</dbReference>
<feature type="transmembrane region" description="Helical" evidence="1">
    <location>
        <begin position="180"/>
        <end position="203"/>
    </location>
</feature>
<evidence type="ECO:0000256" key="1">
    <source>
        <dbReference type="SAM" id="Phobius"/>
    </source>
</evidence>
<organism evidence="2 3">
    <name type="scientific">Fomitopsis schrenkii</name>
    <name type="common">Brown rot fungus</name>
    <dbReference type="NCBI Taxonomy" id="2126942"/>
    <lineage>
        <taxon>Eukaryota</taxon>
        <taxon>Fungi</taxon>
        <taxon>Dikarya</taxon>
        <taxon>Basidiomycota</taxon>
        <taxon>Agaricomycotina</taxon>
        <taxon>Agaricomycetes</taxon>
        <taxon>Polyporales</taxon>
        <taxon>Fomitopsis</taxon>
    </lineage>
</organism>
<proteinExistence type="predicted"/>
<feature type="transmembrane region" description="Helical" evidence="1">
    <location>
        <begin position="34"/>
        <end position="54"/>
    </location>
</feature>
<name>S8E3B9_FOMSC</name>
<keyword evidence="1" id="KW-1133">Transmembrane helix</keyword>
<feature type="transmembrane region" description="Helical" evidence="1">
    <location>
        <begin position="60"/>
        <end position="79"/>
    </location>
</feature>
<protein>
    <submittedName>
        <fullName evidence="2">Uncharacterized protein</fullName>
    </submittedName>
</protein>
<dbReference type="HOGENOM" id="CLU_847398_0_0_1"/>
<keyword evidence="1" id="KW-0472">Membrane</keyword>
<evidence type="ECO:0000313" key="3">
    <source>
        <dbReference type="Proteomes" id="UP000015241"/>
    </source>
</evidence>
<dbReference type="InParanoid" id="S8E3B9"/>
<dbReference type="AlphaFoldDB" id="S8E3B9"/>
<dbReference type="Proteomes" id="UP000015241">
    <property type="component" value="Unassembled WGS sequence"/>
</dbReference>
<keyword evidence="1" id="KW-0812">Transmembrane</keyword>
<reference evidence="2 3" key="1">
    <citation type="journal article" date="2012" name="Science">
        <title>The Paleozoic origin of enzymatic lignin decomposition reconstructed from 31 fungal genomes.</title>
        <authorList>
            <person name="Floudas D."/>
            <person name="Binder M."/>
            <person name="Riley R."/>
            <person name="Barry K."/>
            <person name="Blanchette R.A."/>
            <person name="Henrissat B."/>
            <person name="Martinez A.T."/>
            <person name="Otillar R."/>
            <person name="Spatafora J.W."/>
            <person name="Yadav J.S."/>
            <person name="Aerts A."/>
            <person name="Benoit I."/>
            <person name="Boyd A."/>
            <person name="Carlson A."/>
            <person name="Copeland A."/>
            <person name="Coutinho P.M."/>
            <person name="de Vries R.P."/>
            <person name="Ferreira P."/>
            <person name="Findley K."/>
            <person name="Foster B."/>
            <person name="Gaskell J."/>
            <person name="Glotzer D."/>
            <person name="Gorecki P."/>
            <person name="Heitman J."/>
            <person name="Hesse C."/>
            <person name="Hori C."/>
            <person name="Igarashi K."/>
            <person name="Jurgens J.A."/>
            <person name="Kallen N."/>
            <person name="Kersten P."/>
            <person name="Kohler A."/>
            <person name="Kuees U."/>
            <person name="Kumar T.K.A."/>
            <person name="Kuo A."/>
            <person name="LaButti K."/>
            <person name="Larrondo L.F."/>
            <person name="Lindquist E."/>
            <person name="Ling A."/>
            <person name="Lombard V."/>
            <person name="Lucas S."/>
            <person name="Lundell T."/>
            <person name="Martin R."/>
            <person name="McLaughlin D.J."/>
            <person name="Morgenstern I."/>
            <person name="Morin E."/>
            <person name="Murat C."/>
            <person name="Nagy L.G."/>
            <person name="Nolan M."/>
            <person name="Ohm R.A."/>
            <person name="Patyshakuliyeva A."/>
            <person name="Rokas A."/>
            <person name="Ruiz-Duenas F.J."/>
            <person name="Sabat G."/>
            <person name="Salamov A."/>
            <person name="Samejima M."/>
            <person name="Schmutz J."/>
            <person name="Slot J.C."/>
            <person name="St John F."/>
            <person name="Stenlid J."/>
            <person name="Sun H."/>
            <person name="Sun S."/>
            <person name="Syed K."/>
            <person name="Tsang A."/>
            <person name="Wiebenga A."/>
            <person name="Young D."/>
            <person name="Pisabarro A."/>
            <person name="Eastwood D.C."/>
            <person name="Martin F."/>
            <person name="Cullen D."/>
            <person name="Grigoriev I.V."/>
            <person name="Hibbett D.S."/>
        </authorList>
    </citation>
    <scope>NUCLEOTIDE SEQUENCE</scope>
    <source>
        <strain evidence="3">FP-58527</strain>
    </source>
</reference>
<keyword evidence="3" id="KW-1185">Reference proteome</keyword>
<accession>S8E3B9</accession>
<evidence type="ECO:0000313" key="2">
    <source>
        <dbReference type="EMBL" id="EPS99641.1"/>
    </source>
</evidence>